<dbReference type="PROSITE" id="PS50846">
    <property type="entry name" value="HMA_2"/>
    <property type="match status" value="1"/>
</dbReference>
<evidence type="ECO:0000313" key="2">
    <source>
        <dbReference type="EMBL" id="HEB97701.1"/>
    </source>
</evidence>
<name>A0A831W8M9_9GAMM</name>
<dbReference type="Proteomes" id="UP000886251">
    <property type="component" value="Unassembled WGS sequence"/>
</dbReference>
<proteinExistence type="predicted"/>
<evidence type="ECO:0000259" key="1">
    <source>
        <dbReference type="PROSITE" id="PS50846"/>
    </source>
</evidence>
<dbReference type="AlphaFoldDB" id="A0A831W8M9"/>
<dbReference type="GO" id="GO:0046872">
    <property type="term" value="F:metal ion binding"/>
    <property type="evidence" value="ECO:0007669"/>
    <property type="project" value="InterPro"/>
</dbReference>
<dbReference type="Gene3D" id="3.30.70.100">
    <property type="match status" value="1"/>
</dbReference>
<comment type="caution">
    <text evidence="2">The sequence shown here is derived from an EMBL/GenBank/DDBJ whole genome shotgun (WGS) entry which is preliminary data.</text>
</comment>
<dbReference type="SUPFAM" id="SSF55008">
    <property type="entry name" value="HMA, heavy metal-associated domain"/>
    <property type="match status" value="1"/>
</dbReference>
<sequence>MSRTDFMKIKGVWDVKRRIPIPALRHQADAEVVVSALEGLPGVHEVIADTDRRRVEVLYDVTGSDYDTLREVLAGIGFPVANGWWERLKGNWYQYLDSNGRDNAHAPEPPCCSNPKCIVNQNKR</sequence>
<accession>A0A831W8M9</accession>
<feature type="domain" description="HMA" evidence="1">
    <location>
        <begin position="15"/>
        <end position="81"/>
    </location>
</feature>
<gene>
    <name evidence="2" type="ORF">ENI96_14860</name>
</gene>
<organism evidence="2">
    <name type="scientific">Sedimenticola thiotaurini</name>
    <dbReference type="NCBI Taxonomy" id="1543721"/>
    <lineage>
        <taxon>Bacteria</taxon>
        <taxon>Pseudomonadati</taxon>
        <taxon>Pseudomonadota</taxon>
        <taxon>Gammaproteobacteria</taxon>
        <taxon>Chromatiales</taxon>
        <taxon>Sedimenticolaceae</taxon>
        <taxon>Sedimenticola</taxon>
    </lineage>
</organism>
<reference evidence="2" key="1">
    <citation type="journal article" date="2020" name="mSystems">
        <title>Genome- and Community-Level Interaction Insights into Carbon Utilization and Element Cycling Functions of Hydrothermarchaeota in Hydrothermal Sediment.</title>
        <authorList>
            <person name="Zhou Z."/>
            <person name="Liu Y."/>
            <person name="Xu W."/>
            <person name="Pan J."/>
            <person name="Luo Z.H."/>
            <person name="Li M."/>
        </authorList>
    </citation>
    <scope>NUCLEOTIDE SEQUENCE [LARGE SCALE GENOMIC DNA]</scope>
    <source>
        <strain evidence="2">HyVt-443</strain>
    </source>
</reference>
<dbReference type="InterPro" id="IPR036163">
    <property type="entry name" value="HMA_dom_sf"/>
</dbReference>
<protein>
    <submittedName>
        <fullName evidence="2">Heavy-metal-associated domain-containing protein</fullName>
    </submittedName>
</protein>
<dbReference type="InterPro" id="IPR006121">
    <property type="entry name" value="HMA_dom"/>
</dbReference>
<dbReference type="EMBL" id="DRKP01000188">
    <property type="protein sequence ID" value="HEB97701.1"/>
    <property type="molecule type" value="Genomic_DNA"/>
</dbReference>